<feature type="region of interest" description="Disordered" evidence="1">
    <location>
        <begin position="186"/>
        <end position="237"/>
    </location>
</feature>
<evidence type="ECO:0000313" key="2">
    <source>
        <dbReference type="EMBL" id="KAK2872500.1"/>
    </source>
</evidence>
<feature type="compositionally biased region" description="Polar residues" evidence="1">
    <location>
        <begin position="562"/>
        <end position="574"/>
    </location>
</feature>
<accession>A0AA88P3Z3</accession>
<feature type="region of interest" description="Disordered" evidence="1">
    <location>
        <begin position="434"/>
        <end position="505"/>
    </location>
</feature>
<evidence type="ECO:0000256" key="1">
    <source>
        <dbReference type="SAM" id="MobiDB-lite"/>
    </source>
</evidence>
<feature type="compositionally biased region" description="Pro residues" evidence="1">
    <location>
        <begin position="320"/>
        <end position="331"/>
    </location>
</feature>
<dbReference type="Proteomes" id="UP001187343">
    <property type="component" value="Unassembled WGS sequence"/>
</dbReference>
<name>A0AA88P3Z3_9TELE</name>
<keyword evidence="3" id="KW-1185">Reference proteome</keyword>
<organism evidence="2 3">
    <name type="scientific">Cirrhinus molitorella</name>
    <name type="common">mud carp</name>
    <dbReference type="NCBI Taxonomy" id="172907"/>
    <lineage>
        <taxon>Eukaryota</taxon>
        <taxon>Metazoa</taxon>
        <taxon>Chordata</taxon>
        <taxon>Craniata</taxon>
        <taxon>Vertebrata</taxon>
        <taxon>Euteleostomi</taxon>
        <taxon>Actinopterygii</taxon>
        <taxon>Neopterygii</taxon>
        <taxon>Teleostei</taxon>
        <taxon>Ostariophysi</taxon>
        <taxon>Cypriniformes</taxon>
        <taxon>Cyprinidae</taxon>
        <taxon>Labeoninae</taxon>
        <taxon>Labeonini</taxon>
        <taxon>Cirrhinus</taxon>
    </lineage>
</organism>
<dbReference type="EMBL" id="JAUYZG010000022">
    <property type="protein sequence ID" value="KAK2872500.1"/>
    <property type="molecule type" value="Genomic_DNA"/>
</dbReference>
<comment type="caution">
    <text evidence="2">The sequence shown here is derived from an EMBL/GenBank/DDBJ whole genome shotgun (WGS) entry which is preliminary data.</text>
</comment>
<proteinExistence type="predicted"/>
<feature type="compositionally biased region" description="Basic and acidic residues" evidence="1">
    <location>
        <begin position="186"/>
        <end position="195"/>
    </location>
</feature>
<feature type="region of interest" description="Disordered" evidence="1">
    <location>
        <begin position="543"/>
        <end position="574"/>
    </location>
</feature>
<feature type="region of interest" description="Disordered" evidence="1">
    <location>
        <begin position="318"/>
        <end position="400"/>
    </location>
</feature>
<evidence type="ECO:0000313" key="3">
    <source>
        <dbReference type="Proteomes" id="UP001187343"/>
    </source>
</evidence>
<gene>
    <name evidence="2" type="ORF">Q8A67_022397</name>
</gene>
<reference evidence="2" key="1">
    <citation type="submission" date="2023-08" db="EMBL/GenBank/DDBJ databases">
        <title>Chromosome-level Genome Assembly of mud carp (Cirrhinus molitorella).</title>
        <authorList>
            <person name="Liu H."/>
        </authorList>
    </citation>
    <scope>NUCLEOTIDE SEQUENCE</scope>
    <source>
        <strain evidence="2">Prfri</strain>
        <tissue evidence="2">Muscle</tissue>
    </source>
</reference>
<protein>
    <submittedName>
        <fullName evidence="2">Uncharacterized protein</fullName>
    </submittedName>
</protein>
<dbReference type="AlphaFoldDB" id="A0AA88P3Z3"/>
<feature type="compositionally biased region" description="Low complexity" evidence="1">
    <location>
        <begin position="209"/>
        <end position="229"/>
    </location>
</feature>
<feature type="region of interest" description="Disordered" evidence="1">
    <location>
        <begin position="268"/>
        <end position="298"/>
    </location>
</feature>
<sequence>MKEPGVDTDLMRVYEGHVVLDVLISSTAEQFFIMMKNKLTYILDSLRKFVSTDILQINASNTAPDICSDPSLSHAHVISDPTRMPIATRAETALTFVSENWNADLTAICSESASISFTDSSLLETTFQTYTSCFGYPVLPPSYPRMSMSTMSTESLIPTDEHDELITALVAGRWWAIMEVEDLLRSSSEKGESEHLPSGQSWGIVEESPVPTAFPEEAPAPARSPEGAPVPSASPEEVYLSTVPHEEAPAPARSSEGAPLPIVASEEAPVLTRSPDGEPVLTASPEEAPSPNRAALRRKITIPENMRLYLTRDVILTPLPLRPPKGPAPPAKEPKEGPVPSTSPEGKSVPPVSPEEAHGSAMSSEGAPVPFPASEKASALTRPPEGETISAASLMKAPSQARASLRRKKIILENMRLYLKRDVILKPLPLSPLKGPAPPARAPKDGPVPSTFPEEALVPTVSPEKAHSPATSPEGELVPAASPKEAPALARSPQKAFGPTRSPGKAAVPIRFLKRAPGLAAPLRGVPWKRLCPWRAGALDIVNGVQTSPHKKQCVRKDPKASASSQHTLSSGSA</sequence>